<comment type="caution">
    <text evidence="1">The sequence shown here is derived from an EMBL/GenBank/DDBJ whole genome shotgun (WGS) entry which is preliminary data.</text>
</comment>
<reference evidence="1 2" key="1">
    <citation type="submission" date="2022-06" db="EMBL/GenBank/DDBJ databases">
        <title>Rhizosaccharibacter gen. nov. sp. nov. KSS12, endophytic bacteria isolated from sugarcane.</title>
        <authorList>
            <person name="Pitiwittayakul N."/>
        </authorList>
    </citation>
    <scope>NUCLEOTIDE SEQUENCE [LARGE SCALE GENOMIC DNA]</scope>
    <source>
        <strain evidence="1 2">KSS12</strain>
    </source>
</reference>
<protein>
    <submittedName>
        <fullName evidence="1">SRPBCC family protein</fullName>
    </submittedName>
</protein>
<dbReference type="InterPro" id="IPR019587">
    <property type="entry name" value="Polyketide_cyclase/dehydratase"/>
</dbReference>
<dbReference type="Proteomes" id="UP001524547">
    <property type="component" value="Unassembled WGS sequence"/>
</dbReference>
<keyword evidence="2" id="KW-1185">Reference proteome</keyword>
<dbReference type="Gene3D" id="3.30.530.20">
    <property type="match status" value="1"/>
</dbReference>
<gene>
    <name evidence="1" type="ORF">NFI88_12455</name>
</gene>
<organism evidence="1 2">
    <name type="scientific">Rhizosaccharibacter radicis</name>
    <dbReference type="NCBI Taxonomy" id="2782605"/>
    <lineage>
        <taxon>Bacteria</taxon>
        <taxon>Pseudomonadati</taxon>
        <taxon>Pseudomonadota</taxon>
        <taxon>Alphaproteobacteria</taxon>
        <taxon>Acetobacterales</taxon>
        <taxon>Acetobacteraceae</taxon>
        <taxon>Rhizosaccharibacter</taxon>
    </lineage>
</organism>
<sequence length="184" mass="20418">MSGSIQASTPQAKAILTMQQDLGRRSPDIHWAPGFDPATADLFAHNELLINAPCEKVFARIVDAKAWPSWYANSSRIHMLGGASTLGSHTRFRWTTFGLDIESEVHGFEPGRRIGWYGYVPGQPPAFYHTWLLKPVDGGCMTVMEEVGRGDAAAHLRDTDQSLMHRGHDLWLATLRWMSESVGG</sequence>
<dbReference type="InterPro" id="IPR023393">
    <property type="entry name" value="START-like_dom_sf"/>
</dbReference>
<dbReference type="SUPFAM" id="SSF55961">
    <property type="entry name" value="Bet v1-like"/>
    <property type="match status" value="1"/>
</dbReference>
<accession>A0ABT1W0H0</accession>
<name>A0ABT1W0H0_9PROT</name>
<dbReference type="EMBL" id="JAMZEJ010000007">
    <property type="protein sequence ID" value="MCQ8241647.1"/>
    <property type="molecule type" value="Genomic_DNA"/>
</dbReference>
<evidence type="ECO:0000313" key="1">
    <source>
        <dbReference type="EMBL" id="MCQ8241647.1"/>
    </source>
</evidence>
<dbReference type="RefSeq" id="WP_422920390.1">
    <property type="nucleotide sequence ID" value="NZ_JAMZEJ010000007.1"/>
</dbReference>
<proteinExistence type="predicted"/>
<dbReference type="Pfam" id="PF10604">
    <property type="entry name" value="Polyketide_cyc2"/>
    <property type="match status" value="1"/>
</dbReference>
<evidence type="ECO:0000313" key="2">
    <source>
        <dbReference type="Proteomes" id="UP001524547"/>
    </source>
</evidence>